<dbReference type="GO" id="GO:0004672">
    <property type="term" value="F:protein kinase activity"/>
    <property type="evidence" value="ECO:0007669"/>
    <property type="project" value="InterPro"/>
</dbReference>
<sequence>MRSGSVTTELFKSGRLRLSAACPQDSGSRRHIKARAEQLLQILFGAAEPCPLLRKAFSWRIQLRRLQQAKSLRDQATLQRQTQGSAVKPDPSQAQCLALLMPALQHLPPLNQLSAFLSQPLPSKICVSPAIFRSIRHSDLEISQSFQPSFQIDHQLQDLVSRVIQHNPHLGGEPLTAGAVDRSLLDMLLSIDQLLPIQSSMRVNFQIQRDQADSDSQMTVRSATGSSLRPDLQLRAEDNVRLLFKGEEKGQGHSLADAREDLHAKTAVWSTLFYGPLNYLLCYVAAGARLQLMAIERGAHTLPVAVSRSFDMTKPAGRAQVVLAAFGLYRLLSTVNILLPAYVLPVGKDLTATSTIGQHAFKRTLHFRADRATVLKRIQPWSSFRQAFGMQISWLKKAYSRTAQSAGLIHKQPGSPAISVAENVYTVELAPVGLRNGDARPQTEIQACLACHGLLHGLQALHQASLAHRDLRWKNVACDPTKEHYYLLDLELVAPLNFKPTFPALISWGHDTLENGQFTEQSDLHMLGKMMTELTHVICAQPP</sequence>
<reference evidence="2 3" key="1">
    <citation type="journal article" date="2024" name="Nat. Commun.">
        <title>Phylogenomics reveals the evolutionary origins of lichenization in chlorophyte algae.</title>
        <authorList>
            <person name="Puginier C."/>
            <person name="Libourel C."/>
            <person name="Otte J."/>
            <person name="Skaloud P."/>
            <person name="Haon M."/>
            <person name="Grisel S."/>
            <person name="Petersen M."/>
            <person name="Berrin J.G."/>
            <person name="Delaux P.M."/>
            <person name="Dal Grande F."/>
            <person name="Keller J."/>
        </authorList>
    </citation>
    <scope>NUCLEOTIDE SEQUENCE [LARGE SCALE GENOMIC DNA]</scope>
    <source>
        <strain evidence="2 3">SAG 2145</strain>
    </source>
</reference>
<gene>
    <name evidence="2" type="ORF">WJX74_007397</name>
</gene>
<protein>
    <recommendedName>
        <fullName evidence="1">Protein kinase domain-containing protein</fullName>
    </recommendedName>
</protein>
<evidence type="ECO:0000313" key="3">
    <source>
        <dbReference type="Proteomes" id="UP001438707"/>
    </source>
</evidence>
<dbReference type="InterPro" id="IPR011009">
    <property type="entry name" value="Kinase-like_dom_sf"/>
</dbReference>
<evidence type="ECO:0000259" key="1">
    <source>
        <dbReference type="PROSITE" id="PS50011"/>
    </source>
</evidence>
<feature type="domain" description="Protein kinase" evidence="1">
    <location>
        <begin position="350"/>
        <end position="543"/>
    </location>
</feature>
<keyword evidence="3" id="KW-1185">Reference proteome</keyword>
<dbReference type="SUPFAM" id="SSF56112">
    <property type="entry name" value="Protein kinase-like (PK-like)"/>
    <property type="match status" value="1"/>
</dbReference>
<dbReference type="InterPro" id="IPR000719">
    <property type="entry name" value="Prot_kinase_dom"/>
</dbReference>
<accession>A0AAW1Q9B7</accession>
<proteinExistence type="predicted"/>
<name>A0AAW1Q9B7_9CHLO</name>
<dbReference type="EMBL" id="JALJOS010000064">
    <property type="protein sequence ID" value="KAK9817591.1"/>
    <property type="molecule type" value="Genomic_DNA"/>
</dbReference>
<comment type="caution">
    <text evidence="2">The sequence shown here is derived from an EMBL/GenBank/DDBJ whole genome shotgun (WGS) entry which is preliminary data.</text>
</comment>
<dbReference type="GO" id="GO:0005524">
    <property type="term" value="F:ATP binding"/>
    <property type="evidence" value="ECO:0007669"/>
    <property type="project" value="InterPro"/>
</dbReference>
<evidence type="ECO:0000313" key="2">
    <source>
        <dbReference type="EMBL" id="KAK9817591.1"/>
    </source>
</evidence>
<organism evidence="2 3">
    <name type="scientific">Apatococcus lobatus</name>
    <dbReference type="NCBI Taxonomy" id="904363"/>
    <lineage>
        <taxon>Eukaryota</taxon>
        <taxon>Viridiplantae</taxon>
        <taxon>Chlorophyta</taxon>
        <taxon>core chlorophytes</taxon>
        <taxon>Trebouxiophyceae</taxon>
        <taxon>Chlorellales</taxon>
        <taxon>Chlorellaceae</taxon>
        <taxon>Apatococcus</taxon>
    </lineage>
</organism>
<dbReference type="AlphaFoldDB" id="A0AAW1Q9B7"/>
<dbReference type="PROSITE" id="PS50011">
    <property type="entry name" value="PROTEIN_KINASE_DOM"/>
    <property type="match status" value="1"/>
</dbReference>
<dbReference type="Gene3D" id="1.10.510.10">
    <property type="entry name" value="Transferase(Phosphotransferase) domain 1"/>
    <property type="match status" value="1"/>
</dbReference>
<dbReference type="Proteomes" id="UP001438707">
    <property type="component" value="Unassembled WGS sequence"/>
</dbReference>